<dbReference type="Gramene" id="Psat02G0020700-T1">
    <property type="protein sequence ID" value="KAI5432808.1"/>
    <property type="gene ID" value="KIW84_020207"/>
</dbReference>
<dbReference type="AlphaFoldDB" id="A0A9D4Y4E1"/>
<reference evidence="2 3" key="1">
    <citation type="journal article" date="2022" name="Nat. Genet.">
        <title>Improved pea reference genome and pan-genome highlight genomic features and evolutionary characteristics.</title>
        <authorList>
            <person name="Yang T."/>
            <person name="Liu R."/>
            <person name="Luo Y."/>
            <person name="Hu S."/>
            <person name="Wang D."/>
            <person name="Wang C."/>
            <person name="Pandey M.K."/>
            <person name="Ge S."/>
            <person name="Xu Q."/>
            <person name="Li N."/>
            <person name="Li G."/>
            <person name="Huang Y."/>
            <person name="Saxena R.K."/>
            <person name="Ji Y."/>
            <person name="Li M."/>
            <person name="Yan X."/>
            <person name="He Y."/>
            <person name="Liu Y."/>
            <person name="Wang X."/>
            <person name="Xiang C."/>
            <person name="Varshney R.K."/>
            <person name="Ding H."/>
            <person name="Gao S."/>
            <person name="Zong X."/>
        </authorList>
    </citation>
    <scope>NUCLEOTIDE SEQUENCE [LARGE SCALE GENOMIC DNA]</scope>
    <source>
        <strain evidence="2 3">cv. Zhongwan 6</strain>
    </source>
</reference>
<proteinExistence type="predicted"/>
<dbReference type="GO" id="GO:0009001">
    <property type="term" value="F:serine O-acetyltransferase activity"/>
    <property type="evidence" value="ECO:0007669"/>
    <property type="project" value="InterPro"/>
</dbReference>
<evidence type="ECO:0000259" key="1">
    <source>
        <dbReference type="SMART" id="SM00971"/>
    </source>
</evidence>
<dbReference type="GO" id="GO:0006535">
    <property type="term" value="P:cysteine biosynthetic process from serine"/>
    <property type="evidence" value="ECO:0007669"/>
    <property type="project" value="InterPro"/>
</dbReference>
<dbReference type="EMBL" id="JAMSHJ010000002">
    <property type="protein sequence ID" value="KAI5432808.1"/>
    <property type="molecule type" value="Genomic_DNA"/>
</dbReference>
<dbReference type="SMART" id="SM00971">
    <property type="entry name" value="SATase_N"/>
    <property type="match status" value="1"/>
</dbReference>
<dbReference type="Gene3D" id="1.10.3130.10">
    <property type="entry name" value="serine acetyltransferase, domain 1"/>
    <property type="match status" value="1"/>
</dbReference>
<evidence type="ECO:0000313" key="2">
    <source>
        <dbReference type="EMBL" id="KAI5432808.1"/>
    </source>
</evidence>
<dbReference type="Proteomes" id="UP001058974">
    <property type="component" value="Chromosome 2"/>
</dbReference>
<dbReference type="Pfam" id="PF06426">
    <property type="entry name" value="SATase_N"/>
    <property type="match status" value="1"/>
</dbReference>
<dbReference type="InterPro" id="IPR010493">
    <property type="entry name" value="Ser_AcTrfase_N"/>
</dbReference>
<dbReference type="InterPro" id="IPR042122">
    <property type="entry name" value="Ser_AcTrfase_N_sf"/>
</dbReference>
<accession>A0A9D4Y4E1</accession>
<organism evidence="2 3">
    <name type="scientific">Pisum sativum</name>
    <name type="common">Garden pea</name>
    <name type="synonym">Lathyrus oleraceus</name>
    <dbReference type="NCBI Taxonomy" id="3888"/>
    <lineage>
        <taxon>Eukaryota</taxon>
        <taxon>Viridiplantae</taxon>
        <taxon>Streptophyta</taxon>
        <taxon>Embryophyta</taxon>
        <taxon>Tracheophyta</taxon>
        <taxon>Spermatophyta</taxon>
        <taxon>Magnoliopsida</taxon>
        <taxon>eudicotyledons</taxon>
        <taxon>Gunneridae</taxon>
        <taxon>Pentapetalae</taxon>
        <taxon>rosids</taxon>
        <taxon>fabids</taxon>
        <taxon>Fabales</taxon>
        <taxon>Fabaceae</taxon>
        <taxon>Papilionoideae</taxon>
        <taxon>50 kb inversion clade</taxon>
        <taxon>NPAAA clade</taxon>
        <taxon>Hologalegina</taxon>
        <taxon>IRL clade</taxon>
        <taxon>Fabeae</taxon>
        <taxon>Lathyrus</taxon>
    </lineage>
</organism>
<feature type="domain" description="Serine acetyltransferase N-terminal" evidence="1">
    <location>
        <begin position="93"/>
        <end position="156"/>
    </location>
</feature>
<comment type="caution">
    <text evidence="2">The sequence shown here is derived from an EMBL/GenBank/DDBJ whole genome shotgun (WGS) entry which is preliminary data.</text>
</comment>
<gene>
    <name evidence="2" type="ORF">KIW84_020207</name>
</gene>
<protein>
    <recommendedName>
        <fullName evidence="1">Serine acetyltransferase N-terminal domain-containing protein</fullName>
    </recommendedName>
</protein>
<feature type="non-terminal residue" evidence="2">
    <location>
        <position position="1"/>
    </location>
</feature>
<keyword evidence="3" id="KW-1185">Reference proteome</keyword>
<evidence type="ECO:0000313" key="3">
    <source>
        <dbReference type="Proteomes" id="UP001058974"/>
    </source>
</evidence>
<dbReference type="GO" id="GO:0005737">
    <property type="term" value="C:cytoplasm"/>
    <property type="evidence" value="ECO:0007669"/>
    <property type="project" value="InterPro"/>
</dbReference>
<sequence length="163" mass="18758">EYKILHLQSNKVSMMIGRFLNFFANPTPKQWSFLSLRYQKFQSHPFMSVSSSVDNLSAGKITAAGNKFKYAVNTLHTSSSVEHSEMQEVEDCMWMKMQEEAKVDVTVEPILYGYYNVSIFSHKSLETALANLLAVKLSSAFWHVKLIGWLITYGQMEGRFWLL</sequence>
<name>A0A9D4Y4E1_PEA</name>